<evidence type="ECO:0000256" key="1">
    <source>
        <dbReference type="ARBA" id="ARBA00022723"/>
    </source>
</evidence>
<feature type="region of interest" description="Disordered" evidence="6">
    <location>
        <begin position="140"/>
        <end position="161"/>
    </location>
</feature>
<feature type="compositionally biased region" description="Polar residues" evidence="6">
    <location>
        <begin position="180"/>
        <end position="190"/>
    </location>
</feature>
<dbReference type="InterPro" id="IPR049914">
    <property type="entry name" value="PHD1-3/5-6"/>
</dbReference>
<dbReference type="GO" id="GO:0008270">
    <property type="term" value="F:zinc ion binding"/>
    <property type="evidence" value="ECO:0007669"/>
    <property type="project" value="UniProtKB-KW"/>
</dbReference>
<dbReference type="Gene3D" id="3.30.40.10">
    <property type="entry name" value="Zinc/RING finger domain, C3HC4 (zinc finger)"/>
    <property type="match status" value="1"/>
</dbReference>
<dbReference type="SUPFAM" id="SSF57903">
    <property type="entry name" value="FYVE/PHD zinc finger"/>
    <property type="match status" value="1"/>
</dbReference>
<accession>A0A078GCJ4</accession>
<dbReference type="OMA" id="EPCEICG"/>
<dbReference type="InterPro" id="IPR001965">
    <property type="entry name" value="Znf_PHD"/>
</dbReference>
<feature type="compositionally biased region" description="Polar residues" evidence="6">
    <location>
        <begin position="650"/>
        <end position="663"/>
    </location>
</feature>
<dbReference type="CDD" id="cd15489">
    <property type="entry name" value="PHD_SF"/>
    <property type="match status" value="1"/>
</dbReference>
<dbReference type="EMBL" id="LK032139">
    <property type="protein sequence ID" value="CDY23086.1"/>
    <property type="molecule type" value="Genomic_DNA"/>
</dbReference>
<feature type="domain" description="Zinc finger PHD-type" evidence="7">
    <location>
        <begin position="78"/>
        <end position="124"/>
    </location>
</feature>
<evidence type="ECO:0000256" key="3">
    <source>
        <dbReference type="ARBA" id="ARBA00022833"/>
    </source>
</evidence>
<evidence type="ECO:0000313" key="8">
    <source>
        <dbReference type="EMBL" id="CDY23086.1"/>
    </source>
</evidence>
<keyword evidence="4" id="KW-0805">Transcription regulation</keyword>
<dbReference type="GO" id="GO:0140566">
    <property type="term" value="F:histone reader activity"/>
    <property type="evidence" value="ECO:0007669"/>
    <property type="project" value="InterPro"/>
</dbReference>
<dbReference type="PANTHER" id="PTHR33304">
    <property type="match status" value="1"/>
</dbReference>
<feature type="region of interest" description="Disordered" evidence="6">
    <location>
        <begin position="179"/>
        <end position="206"/>
    </location>
</feature>
<reference evidence="8 9" key="1">
    <citation type="journal article" date="2014" name="Science">
        <title>Plant genetics. Early allopolyploid evolution in the post-Neolithic Brassica napus oilseed genome.</title>
        <authorList>
            <person name="Chalhoub B."/>
            <person name="Denoeud F."/>
            <person name="Liu S."/>
            <person name="Parkin I.A."/>
            <person name="Tang H."/>
            <person name="Wang X."/>
            <person name="Chiquet J."/>
            <person name="Belcram H."/>
            <person name="Tong C."/>
            <person name="Samans B."/>
            <person name="Correa M."/>
            <person name="Da Silva C."/>
            <person name="Just J."/>
            <person name="Falentin C."/>
            <person name="Koh C.S."/>
            <person name="Le Clainche I."/>
            <person name="Bernard M."/>
            <person name="Bento P."/>
            <person name="Noel B."/>
            <person name="Labadie K."/>
            <person name="Alberti A."/>
            <person name="Charles M."/>
            <person name="Arnaud D."/>
            <person name="Guo H."/>
            <person name="Daviaud C."/>
            <person name="Alamery S."/>
            <person name="Jabbari K."/>
            <person name="Zhao M."/>
            <person name="Edger P.P."/>
            <person name="Chelaifa H."/>
            <person name="Tack D."/>
            <person name="Lassalle G."/>
            <person name="Mestiri I."/>
            <person name="Schnel N."/>
            <person name="Le Paslier M.C."/>
            <person name="Fan G."/>
            <person name="Renault V."/>
            <person name="Bayer P.E."/>
            <person name="Golicz A.A."/>
            <person name="Manoli S."/>
            <person name="Lee T.H."/>
            <person name="Thi V.H."/>
            <person name="Chalabi S."/>
            <person name="Hu Q."/>
            <person name="Fan C."/>
            <person name="Tollenaere R."/>
            <person name="Lu Y."/>
            <person name="Battail C."/>
            <person name="Shen J."/>
            <person name="Sidebottom C.H."/>
            <person name="Wang X."/>
            <person name="Canaguier A."/>
            <person name="Chauveau A."/>
            <person name="Berard A."/>
            <person name="Deniot G."/>
            <person name="Guan M."/>
            <person name="Liu Z."/>
            <person name="Sun F."/>
            <person name="Lim Y.P."/>
            <person name="Lyons E."/>
            <person name="Town C.D."/>
            <person name="Bancroft I."/>
            <person name="Wang X."/>
            <person name="Meng J."/>
            <person name="Ma J."/>
            <person name="Pires J.C."/>
            <person name="King G.J."/>
            <person name="Brunel D."/>
            <person name="Delourme R."/>
            <person name="Renard M."/>
            <person name="Aury J.M."/>
            <person name="Adams K.L."/>
            <person name="Batley J."/>
            <person name="Snowdon R.J."/>
            <person name="Tost J."/>
            <person name="Edwards D."/>
            <person name="Zhou Y."/>
            <person name="Hua W."/>
            <person name="Sharpe A.G."/>
            <person name="Paterson A.H."/>
            <person name="Guan C."/>
            <person name="Wincker P."/>
        </authorList>
    </citation>
    <scope>NUCLEOTIDE SEQUENCE [LARGE SCALE GENOMIC DNA]</scope>
    <source>
        <strain evidence="9">cv. Darmor-bzh</strain>
    </source>
</reference>
<sequence length="702" mass="78194">MHTDSAIITRSFFVFWPHSHGIVNYFPIGHSSFHYSSPSTLNSRVLNKCVTKKVIPNFPSGFHILGLFSAHSGSMRPICETCGNQGWKGLFVTCSKCRIACEHRYCMDKVSFEASLDFVCADCSKRTVQNRLSTASIKAAPPRIQKGKARVESSNPVPRWKKIPESSKMRLISPEEVRKLSSSGGNNSTFKVPKPVPARSPTGLTKLASFPRSRSLSSTVVARKTNHMLLPPPKKAEPPRPLQIRSGVMQQSSKRQAVVEGGSKLKVGGGAKDLGSKEICRSILSEKLLQLLPHRPALPPIWKGRILDSGTPSEFNGVFWAQPASVIRKKAYNLSKTIPVVLKVELVPIGSLLNDLFANRKPALSDVEMYIFPDDKNTIRFKEEHAYLFETMKRRNAMIRINVKDTPLLIFSSKVLDKSSQIIIEMQKKTKNFLWGIFLVTKKSLALVPGTSNQAAQRFDAGDVVDNTAKGSLGKLHLFSVVSTSEPRFEATEEPSRSITMEIRNGNKDKSESSSLSSEKATQESKEEPCEICGSVGIAGLMMICFKCRHTREHTYCARVALSPVRDIWLCEACRFPSRVLFISHVADDLMDTETTVADPKNTSNSRVDDHGTAKLRANDMEEVVDTREASTRVMHLPSQPHTRPLAKETLSSQNKELHQPTQAFPKKRRTIRVMGKHHSQSHDRTLISPLDQSFNRSASPK</sequence>
<protein>
    <submittedName>
        <fullName evidence="8">BnaC07g31010D protein</fullName>
    </submittedName>
</protein>
<dbReference type="Gramene" id="CDY23086">
    <property type="protein sequence ID" value="CDY23086"/>
    <property type="gene ID" value="GSBRNA2T00021562001"/>
</dbReference>
<keyword evidence="2" id="KW-0863">Zinc-finger</keyword>
<feature type="region of interest" description="Disordered" evidence="6">
    <location>
        <begin position="630"/>
        <end position="670"/>
    </location>
</feature>
<proteinExistence type="predicted"/>
<dbReference type="InterPro" id="IPR011011">
    <property type="entry name" value="Znf_FYVE_PHD"/>
</dbReference>
<name>A0A078GCJ4_BRANA</name>
<evidence type="ECO:0000256" key="5">
    <source>
        <dbReference type="ARBA" id="ARBA00023163"/>
    </source>
</evidence>
<dbReference type="GO" id="GO:0034244">
    <property type="term" value="P:negative regulation of transcription elongation by RNA polymerase II"/>
    <property type="evidence" value="ECO:0007669"/>
    <property type="project" value="InterPro"/>
</dbReference>
<evidence type="ECO:0000313" key="9">
    <source>
        <dbReference type="Proteomes" id="UP000028999"/>
    </source>
</evidence>
<feature type="domain" description="Zinc finger PHD-type" evidence="7">
    <location>
        <begin position="529"/>
        <end position="575"/>
    </location>
</feature>
<dbReference type="AlphaFoldDB" id="A0A078GCJ4"/>
<keyword evidence="9" id="KW-1185">Reference proteome</keyword>
<evidence type="ECO:0000259" key="7">
    <source>
        <dbReference type="SMART" id="SM00249"/>
    </source>
</evidence>
<keyword evidence="3" id="KW-0862">Zinc</keyword>
<dbReference type="PANTHER" id="PTHR33304:SF36">
    <property type="entry name" value="GB|AAF26970.1-RELATED"/>
    <property type="match status" value="1"/>
</dbReference>
<gene>
    <name evidence="8" type="primary">BnaC07g31010D</name>
    <name evidence="8" type="ORF">GSBRNA2T00021562001</name>
</gene>
<dbReference type="Proteomes" id="UP000028999">
    <property type="component" value="Unassembled WGS sequence"/>
</dbReference>
<dbReference type="PaxDb" id="3708-A0A078GCJ4"/>
<organism evidence="8 9">
    <name type="scientific">Brassica napus</name>
    <name type="common">Rape</name>
    <dbReference type="NCBI Taxonomy" id="3708"/>
    <lineage>
        <taxon>Eukaryota</taxon>
        <taxon>Viridiplantae</taxon>
        <taxon>Streptophyta</taxon>
        <taxon>Embryophyta</taxon>
        <taxon>Tracheophyta</taxon>
        <taxon>Spermatophyta</taxon>
        <taxon>Magnoliopsida</taxon>
        <taxon>eudicotyledons</taxon>
        <taxon>Gunneridae</taxon>
        <taxon>Pentapetalae</taxon>
        <taxon>rosids</taxon>
        <taxon>malvids</taxon>
        <taxon>Brassicales</taxon>
        <taxon>Brassicaceae</taxon>
        <taxon>Brassiceae</taxon>
        <taxon>Brassica</taxon>
    </lineage>
</organism>
<dbReference type="InterPro" id="IPR013083">
    <property type="entry name" value="Znf_RING/FYVE/PHD"/>
</dbReference>
<dbReference type="Pfam" id="PF23121">
    <property type="entry name" value="SPOC_AIPP2"/>
    <property type="match status" value="1"/>
</dbReference>
<dbReference type="SMART" id="SM00249">
    <property type="entry name" value="PHD"/>
    <property type="match status" value="2"/>
</dbReference>
<dbReference type="InterPro" id="IPR056280">
    <property type="entry name" value="AIPP2-like_SPOC"/>
</dbReference>
<keyword evidence="1" id="KW-0479">Metal-binding</keyword>
<feature type="region of interest" description="Disordered" evidence="6">
    <location>
        <begin position="489"/>
        <end position="523"/>
    </location>
</feature>
<evidence type="ECO:0000256" key="6">
    <source>
        <dbReference type="SAM" id="MobiDB-lite"/>
    </source>
</evidence>
<evidence type="ECO:0000256" key="4">
    <source>
        <dbReference type="ARBA" id="ARBA00023015"/>
    </source>
</evidence>
<dbReference type="STRING" id="3708.A0A078GCJ4"/>
<evidence type="ECO:0000256" key="2">
    <source>
        <dbReference type="ARBA" id="ARBA00022771"/>
    </source>
</evidence>
<keyword evidence="5" id="KW-0804">Transcription</keyword>